<organism evidence="1 2">
    <name type="scientific">Nephila pilipes</name>
    <name type="common">Giant wood spider</name>
    <name type="synonym">Nephila maculata</name>
    <dbReference type="NCBI Taxonomy" id="299642"/>
    <lineage>
        <taxon>Eukaryota</taxon>
        <taxon>Metazoa</taxon>
        <taxon>Ecdysozoa</taxon>
        <taxon>Arthropoda</taxon>
        <taxon>Chelicerata</taxon>
        <taxon>Arachnida</taxon>
        <taxon>Araneae</taxon>
        <taxon>Araneomorphae</taxon>
        <taxon>Entelegynae</taxon>
        <taxon>Araneoidea</taxon>
        <taxon>Nephilidae</taxon>
        <taxon>Nephila</taxon>
    </lineage>
</organism>
<dbReference type="Proteomes" id="UP000887013">
    <property type="component" value="Unassembled WGS sequence"/>
</dbReference>
<proteinExistence type="predicted"/>
<keyword evidence="2" id="KW-1185">Reference proteome</keyword>
<evidence type="ECO:0000313" key="1">
    <source>
        <dbReference type="EMBL" id="GFT61804.1"/>
    </source>
</evidence>
<accession>A0A8X6PD82</accession>
<reference evidence="1" key="1">
    <citation type="submission" date="2020-08" db="EMBL/GenBank/DDBJ databases">
        <title>Multicomponent nature underlies the extraordinary mechanical properties of spider dragline silk.</title>
        <authorList>
            <person name="Kono N."/>
            <person name="Nakamura H."/>
            <person name="Mori M."/>
            <person name="Yoshida Y."/>
            <person name="Ohtoshi R."/>
            <person name="Malay A.D."/>
            <person name="Moran D.A.P."/>
            <person name="Tomita M."/>
            <person name="Numata K."/>
            <person name="Arakawa K."/>
        </authorList>
    </citation>
    <scope>NUCLEOTIDE SEQUENCE</scope>
</reference>
<protein>
    <submittedName>
        <fullName evidence="1">Uncharacterized protein</fullName>
    </submittedName>
</protein>
<name>A0A8X6PD82_NEPPI</name>
<dbReference type="EMBL" id="BMAW01019133">
    <property type="protein sequence ID" value="GFT61804.1"/>
    <property type="molecule type" value="Genomic_DNA"/>
</dbReference>
<dbReference type="AlphaFoldDB" id="A0A8X6PD82"/>
<sequence length="72" mass="8290">MTTISGIYAKPDVKAIMQWTLPVGCSQDALWWVIWVLESEIRIQALDFQWPQGLRIAQAHEIDSRPLAQIVR</sequence>
<gene>
    <name evidence="1" type="ORF">NPIL_582961</name>
</gene>
<evidence type="ECO:0000313" key="2">
    <source>
        <dbReference type="Proteomes" id="UP000887013"/>
    </source>
</evidence>
<comment type="caution">
    <text evidence="1">The sequence shown here is derived from an EMBL/GenBank/DDBJ whole genome shotgun (WGS) entry which is preliminary data.</text>
</comment>